<dbReference type="InterPro" id="IPR011611">
    <property type="entry name" value="PfkB_dom"/>
</dbReference>
<keyword evidence="3 5" id="KW-0418">Kinase</keyword>
<dbReference type="EMBL" id="FWFP01000007">
    <property type="protein sequence ID" value="SLN52991.1"/>
    <property type="molecule type" value="Genomic_DNA"/>
</dbReference>
<dbReference type="GO" id="GO:0008673">
    <property type="term" value="F:2-dehydro-3-deoxygluconokinase activity"/>
    <property type="evidence" value="ECO:0007669"/>
    <property type="project" value="UniProtKB-EC"/>
</dbReference>
<dbReference type="InterPro" id="IPR050306">
    <property type="entry name" value="PfkB_Carbo_kinase"/>
</dbReference>
<dbReference type="Gene3D" id="3.40.1190.20">
    <property type="match status" value="1"/>
</dbReference>
<dbReference type="GO" id="GO:0005829">
    <property type="term" value="C:cytosol"/>
    <property type="evidence" value="ECO:0007669"/>
    <property type="project" value="TreeGrafter"/>
</dbReference>
<dbReference type="CDD" id="cd01166">
    <property type="entry name" value="KdgK"/>
    <property type="match status" value="1"/>
</dbReference>
<sequence length="309" mass="33570">MARNKRPIQKICCIGEVMIEIVSDDGVNAKLGVAGDTFNTAVYLSRILADTDVSVAYCTALGSDLYSQIIMKSISAHGIGTSSIEIRDDKNPGLYAIDTDENGERSFTYWRSDSAARTLFQAPCSVPLEELTGYDLLYLSGISLAILTPEVRRNLLHFVSGFCKGGGTVAFDSNYRPRLWESTKAARELNREMWRLTDIALPSLDDEIELFGDRNETDVLRRLGSLGVEFGALKRGALGPINLTTCQKAQGLPTVAEVVDSTAAGDSFNAGFLAAHVKSKDVRECLKAGHNLAAEVIKWNGAITPIQCI</sequence>
<dbReference type="InterPro" id="IPR029056">
    <property type="entry name" value="Ribokinase-like"/>
</dbReference>
<dbReference type="GO" id="GO:0019698">
    <property type="term" value="P:D-galacturonate catabolic process"/>
    <property type="evidence" value="ECO:0007669"/>
    <property type="project" value="TreeGrafter"/>
</dbReference>
<evidence type="ECO:0000256" key="1">
    <source>
        <dbReference type="ARBA" id="ARBA00010688"/>
    </source>
</evidence>
<dbReference type="RefSeq" id="WP_085823069.1">
    <property type="nucleotide sequence ID" value="NZ_FWFP01000007.1"/>
</dbReference>
<dbReference type="EC" id="2.7.1.45" evidence="5"/>
<keyword evidence="2 5" id="KW-0808">Transferase</keyword>
<dbReference type="Proteomes" id="UP000193778">
    <property type="component" value="Unassembled WGS sequence"/>
</dbReference>
<gene>
    <name evidence="5" type="primary">kdgK_4</name>
    <name evidence="5" type="ORF">RUM8411_02542</name>
</gene>
<reference evidence="6" key="1">
    <citation type="submission" date="2017-03" db="EMBL/GenBank/DDBJ databases">
        <authorList>
            <person name="Rodrigo-Torres L."/>
            <person name="Arahal R.D."/>
            <person name="Lucena T."/>
        </authorList>
    </citation>
    <scope>NUCLEOTIDE SEQUENCE [LARGE SCALE GENOMIC DNA]</scope>
    <source>
        <strain evidence="6">CECT 8411</strain>
    </source>
</reference>
<dbReference type="AlphaFoldDB" id="A0A1X6ZLM8"/>
<organism evidence="5 6">
    <name type="scientific">Ruegeria meonggei</name>
    <dbReference type="NCBI Taxonomy" id="1446476"/>
    <lineage>
        <taxon>Bacteria</taxon>
        <taxon>Pseudomonadati</taxon>
        <taxon>Pseudomonadota</taxon>
        <taxon>Alphaproteobacteria</taxon>
        <taxon>Rhodobacterales</taxon>
        <taxon>Roseobacteraceae</taxon>
        <taxon>Ruegeria</taxon>
    </lineage>
</organism>
<dbReference type="PANTHER" id="PTHR43085:SF15">
    <property type="entry name" value="2-DEHYDRO-3-DEOXYGLUCONOKINASE"/>
    <property type="match status" value="1"/>
</dbReference>
<evidence type="ECO:0000256" key="3">
    <source>
        <dbReference type="ARBA" id="ARBA00022777"/>
    </source>
</evidence>
<dbReference type="PANTHER" id="PTHR43085">
    <property type="entry name" value="HEXOKINASE FAMILY MEMBER"/>
    <property type="match status" value="1"/>
</dbReference>
<accession>A0A1X6ZLM8</accession>
<dbReference type="GO" id="GO:0042840">
    <property type="term" value="P:D-glucuronate catabolic process"/>
    <property type="evidence" value="ECO:0007669"/>
    <property type="project" value="TreeGrafter"/>
</dbReference>
<proteinExistence type="inferred from homology"/>
<evidence type="ECO:0000313" key="6">
    <source>
        <dbReference type="Proteomes" id="UP000193778"/>
    </source>
</evidence>
<dbReference type="Pfam" id="PF00294">
    <property type="entry name" value="PfkB"/>
    <property type="match status" value="1"/>
</dbReference>
<dbReference type="GO" id="GO:0006974">
    <property type="term" value="P:DNA damage response"/>
    <property type="evidence" value="ECO:0007669"/>
    <property type="project" value="TreeGrafter"/>
</dbReference>
<evidence type="ECO:0000313" key="5">
    <source>
        <dbReference type="EMBL" id="SLN52991.1"/>
    </source>
</evidence>
<feature type="domain" description="Carbohydrate kinase PfkB" evidence="4">
    <location>
        <begin position="9"/>
        <end position="306"/>
    </location>
</feature>
<dbReference type="InterPro" id="IPR002173">
    <property type="entry name" value="Carboh/pur_kinase_PfkB_CS"/>
</dbReference>
<comment type="similarity">
    <text evidence="1">Belongs to the carbohydrate kinase PfkB family.</text>
</comment>
<evidence type="ECO:0000256" key="2">
    <source>
        <dbReference type="ARBA" id="ARBA00022679"/>
    </source>
</evidence>
<keyword evidence="6" id="KW-1185">Reference proteome</keyword>
<dbReference type="SUPFAM" id="SSF53613">
    <property type="entry name" value="Ribokinase-like"/>
    <property type="match status" value="1"/>
</dbReference>
<evidence type="ECO:0000259" key="4">
    <source>
        <dbReference type="Pfam" id="PF00294"/>
    </source>
</evidence>
<protein>
    <submittedName>
        <fullName evidence="5">2-dehydro-3-deoxygluconokinase</fullName>
        <ecNumber evidence="5">2.7.1.45</ecNumber>
    </submittedName>
</protein>
<name>A0A1X6ZLM8_9RHOB</name>
<dbReference type="PROSITE" id="PS00584">
    <property type="entry name" value="PFKB_KINASES_2"/>
    <property type="match status" value="1"/>
</dbReference>
<dbReference type="OrthoDB" id="9776822at2"/>